<organism evidence="2 3">
    <name type="scientific">Ornithinimicrobium pekingense</name>
    <dbReference type="NCBI Taxonomy" id="384677"/>
    <lineage>
        <taxon>Bacteria</taxon>
        <taxon>Bacillati</taxon>
        <taxon>Actinomycetota</taxon>
        <taxon>Actinomycetes</taxon>
        <taxon>Micrococcales</taxon>
        <taxon>Ornithinimicrobiaceae</taxon>
        <taxon>Ornithinimicrobium</taxon>
    </lineage>
</organism>
<protein>
    <submittedName>
        <fullName evidence="2">Uncharacterized protein</fullName>
    </submittedName>
</protein>
<feature type="chain" id="PRO_5045039832" evidence="1">
    <location>
        <begin position="25"/>
        <end position="305"/>
    </location>
</feature>
<evidence type="ECO:0000256" key="1">
    <source>
        <dbReference type="SAM" id="SignalP"/>
    </source>
</evidence>
<keyword evidence="1" id="KW-0732">Signal</keyword>
<dbReference type="RefSeq" id="WP_156875624.1">
    <property type="nucleotide sequence ID" value="NZ_BMLB01000008.1"/>
</dbReference>
<dbReference type="PROSITE" id="PS51257">
    <property type="entry name" value="PROKAR_LIPOPROTEIN"/>
    <property type="match status" value="1"/>
</dbReference>
<sequence length="305" mass="31392">MRLSTRAWHAALVGALLAVSGCGATTANPPGAGPSQGSSDHVDGPVVVEPGEKLVAHGLLMQSAPDRPVEICVGGVAESLPPQCGGPVLEGDFSWDDVAPQRSGGVTWTDTAWWAVGTYDPGGGGDQGSFTLSRPVSADPPEGYAVPSPGDVSFEQLCEDPYIDGDRSASGDLGAQERVAVALDGLDGYVTSWVSDGSSLFNVVVTSDPEAAFAQLRTVWKGGLCVEQLDLPTQAAMRAAQEALSDRFAELRLLSAGAGGVSGRLEVEVVVTDRATVDAVLETVAPWLDPQDVTITAALRPLAGD</sequence>
<proteinExistence type="predicted"/>
<comment type="caution">
    <text evidence="2">The sequence shown here is derived from an EMBL/GenBank/DDBJ whole genome shotgun (WGS) entry which is preliminary data.</text>
</comment>
<accession>A0ABQ2FEK0</accession>
<keyword evidence="3" id="KW-1185">Reference proteome</keyword>
<dbReference type="Proteomes" id="UP000662111">
    <property type="component" value="Unassembled WGS sequence"/>
</dbReference>
<dbReference type="EMBL" id="BMLB01000008">
    <property type="protein sequence ID" value="GGK82092.1"/>
    <property type="molecule type" value="Genomic_DNA"/>
</dbReference>
<name>A0ABQ2FEK0_9MICO</name>
<reference evidence="3" key="1">
    <citation type="journal article" date="2019" name="Int. J. Syst. Evol. Microbiol.">
        <title>The Global Catalogue of Microorganisms (GCM) 10K type strain sequencing project: providing services to taxonomists for standard genome sequencing and annotation.</title>
        <authorList>
            <consortium name="The Broad Institute Genomics Platform"/>
            <consortium name="The Broad Institute Genome Sequencing Center for Infectious Disease"/>
            <person name="Wu L."/>
            <person name="Ma J."/>
        </authorList>
    </citation>
    <scope>NUCLEOTIDE SEQUENCE [LARGE SCALE GENOMIC DNA]</scope>
    <source>
        <strain evidence="3">CGMCC 1.5362</strain>
    </source>
</reference>
<gene>
    <name evidence="2" type="ORF">GCM10011509_33270</name>
</gene>
<evidence type="ECO:0000313" key="2">
    <source>
        <dbReference type="EMBL" id="GGK82092.1"/>
    </source>
</evidence>
<evidence type="ECO:0000313" key="3">
    <source>
        <dbReference type="Proteomes" id="UP000662111"/>
    </source>
</evidence>
<feature type="signal peptide" evidence="1">
    <location>
        <begin position="1"/>
        <end position="24"/>
    </location>
</feature>